<dbReference type="EMBL" id="CP047363">
    <property type="protein sequence ID" value="QIH77196.1"/>
    <property type="molecule type" value="Genomic_DNA"/>
</dbReference>
<dbReference type="RefSeq" id="WP_164954017.1">
    <property type="nucleotide sequence ID" value="NZ_CP073804.1"/>
</dbReference>
<dbReference type="AlphaFoldDB" id="A0AAE6WYP1"/>
<protein>
    <recommendedName>
        <fullName evidence="1">Divergent 4Fe-4S mono-cluster domain-containing protein</fullName>
    </recommendedName>
</protein>
<dbReference type="Gene3D" id="3.30.70.20">
    <property type="match status" value="1"/>
</dbReference>
<name>A0AAE6WYP1_9STAP</name>
<evidence type="ECO:0000259" key="1">
    <source>
        <dbReference type="Pfam" id="PF06902"/>
    </source>
</evidence>
<dbReference type="Proteomes" id="UP000501122">
    <property type="component" value="Chromosome"/>
</dbReference>
<evidence type="ECO:0000313" key="2">
    <source>
        <dbReference type="EMBL" id="QIH77196.1"/>
    </source>
</evidence>
<accession>A0AAE6WYP1</accession>
<feature type="domain" description="Divergent 4Fe-4S mono-cluster" evidence="1">
    <location>
        <begin position="4"/>
        <end position="67"/>
    </location>
</feature>
<sequence length="134" mass="15366">MKSYNNDEITVHFDSERCIHATECIRGLPQVFDINKRPWINVDGASKDEITEVIMRCPSGALTFTRKDGFEEQYPITEIRTGPDGEIYVKGNIVLTHQGKVMHLNRAALKPQGEQLFYKESLAKRKDKTAYYKA</sequence>
<proteinExistence type="predicted"/>
<dbReference type="Pfam" id="PF06902">
    <property type="entry name" value="Fer4_19"/>
    <property type="match status" value="1"/>
</dbReference>
<dbReference type="InterPro" id="IPR010693">
    <property type="entry name" value="Divergent_4Fe-4S_mono-cluster"/>
</dbReference>
<organism evidence="2 3">
    <name type="scientific">Macrococcoides canis</name>
    <dbReference type="NCBI Taxonomy" id="1855823"/>
    <lineage>
        <taxon>Bacteria</taxon>
        <taxon>Bacillati</taxon>
        <taxon>Bacillota</taxon>
        <taxon>Bacilli</taxon>
        <taxon>Bacillales</taxon>
        <taxon>Staphylococcaceae</taxon>
        <taxon>Macrococcoides</taxon>
    </lineage>
</organism>
<reference evidence="2" key="1">
    <citation type="journal article" date="2020" name="Antimicrob. Agents Chemother.">
        <title>The novel macrolide resistance genes mef(D), msr(F) and msr(H) are present on resistance islands in Macrococcus canis, Macrococcus caseolyticus and Staphylococcus aureus.</title>
        <authorList>
            <person name="Schwendener S."/>
            <person name="Dona V."/>
            <person name="Perreten V."/>
        </authorList>
    </citation>
    <scope>NUCLEOTIDE SEQUENCE</scope>
    <source>
        <strain evidence="2">Epi0076A</strain>
    </source>
</reference>
<gene>
    <name evidence="2" type="ORF">GTN30_00755</name>
</gene>
<dbReference type="SUPFAM" id="SSF54862">
    <property type="entry name" value="4Fe-4S ferredoxins"/>
    <property type="match status" value="1"/>
</dbReference>
<evidence type="ECO:0000313" key="3">
    <source>
        <dbReference type="Proteomes" id="UP000501122"/>
    </source>
</evidence>